<organism evidence="1 2">
    <name type="scientific">Pilimelia anulata</name>
    <dbReference type="NCBI Taxonomy" id="53371"/>
    <lineage>
        <taxon>Bacteria</taxon>
        <taxon>Bacillati</taxon>
        <taxon>Actinomycetota</taxon>
        <taxon>Actinomycetes</taxon>
        <taxon>Micromonosporales</taxon>
        <taxon>Micromonosporaceae</taxon>
        <taxon>Pilimelia</taxon>
    </lineage>
</organism>
<sequence length="201" mass="20884">MPTRADRAPDAGRYTAAVPAPPRRPALVERLTGVARQVSAAYRGGRPRPLSGYVGELAAYSAVVAALAVAVRAGRPGVPRRLGAADIALLAAATHKLSRLLAKSSITSPLRAPFVRFVEPAGPAEVMEEPRLRHPVGRAVGELITCPFCLGVWVCTGLTAGLLLAPRPTRVLAGALTAVAGADFLHLAYGALERAAESESD</sequence>
<accession>A0A8J3BID8</accession>
<dbReference type="EMBL" id="BMQB01000010">
    <property type="protein sequence ID" value="GGK05897.1"/>
    <property type="molecule type" value="Genomic_DNA"/>
</dbReference>
<dbReference type="AlphaFoldDB" id="A0A8J3BID8"/>
<name>A0A8J3BID8_9ACTN</name>
<protein>
    <recommendedName>
        <fullName evidence="3">DUF1360 domain-containing protein</fullName>
    </recommendedName>
</protein>
<evidence type="ECO:0000313" key="1">
    <source>
        <dbReference type="EMBL" id="GGK05897.1"/>
    </source>
</evidence>
<dbReference type="Proteomes" id="UP000649739">
    <property type="component" value="Unassembled WGS sequence"/>
</dbReference>
<dbReference type="RefSeq" id="WP_189171714.1">
    <property type="nucleotide sequence ID" value="NZ_BMQB01000010.1"/>
</dbReference>
<reference evidence="1" key="2">
    <citation type="submission" date="2020-09" db="EMBL/GenBank/DDBJ databases">
        <authorList>
            <person name="Sun Q."/>
            <person name="Ohkuma M."/>
        </authorList>
    </citation>
    <scope>NUCLEOTIDE SEQUENCE</scope>
    <source>
        <strain evidence="1">JCM 3090</strain>
    </source>
</reference>
<gene>
    <name evidence="1" type="ORF">GCM10010123_39830</name>
</gene>
<reference evidence="1" key="1">
    <citation type="journal article" date="2014" name="Int. J. Syst. Evol. Microbiol.">
        <title>Complete genome sequence of Corynebacterium casei LMG S-19264T (=DSM 44701T), isolated from a smear-ripened cheese.</title>
        <authorList>
            <consortium name="US DOE Joint Genome Institute (JGI-PGF)"/>
            <person name="Walter F."/>
            <person name="Albersmeier A."/>
            <person name="Kalinowski J."/>
            <person name="Ruckert C."/>
        </authorList>
    </citation>
    <scope>NUCLEOTIDE SEQUENCE</scope>
    <source>
        <strain evidence="1">JCM 3090</strain>
    </source>
</reference>
<dbReference type="Pfam" id="PF07098">
    <property type="entry name" value="DUF1360"/>
    <property type="match status" value="1"/>
</dbReference>
<evidence type="ECO:0000313" key="2">
    <source>
        <dbReference type="Proteomes" id="UP000649739"/>
    </source>
</evidence>
<dbReference type="InterPro" id="IPR010773">
    <property type="entry name" value="Mycophage_PG1_Gp7"/>
</dbReference>
<keyword evidence="2" id="KW-1185">Reference proteome</keyword>
<evidence type="ECO:0008006" key="3">
    <source>
        <dbReference type="Google" id="ProtNLM"/>
    </source>
</evidence>
<comment type="caution">
    <text evidence="1">The sequence shown here is derived from an EMBL/GenBank/DDBJ whole genome shotgun (WGS) entry which is preliminary data.</text>
</comment>
<proteinExistence type="predicted"/>